<keyword evidence="3 6" id="KW-1133">Transmembrane helix</keyword>
<keyword evidence="2 6" id="KW-0812">Transmembrane</keyword>
<evidence type="ECO:0000256" key="1">
    <source>
        <dbReference type="ARBA" id="ARBA00022475"/>
    </source>
</evidence>
<dbReference type="InterPro" id="IPR022853">
    <property type="entry name" value="FloA"/>
</dbReference>
<dbReference type="HAMAP" id="MF_01562">
    <property type="entry name" value="FloA"/>
    <property type="match status" value="1"/>
</dbReference>
<feature type="region of interest" description="Disordered" evidence="5">
    <location>
        <begin position="313"/>
        <end position="336"/>
    </location>
</feature>
<protein>
    <submittedName>
        <fullName evidence="7">Uncharacterized protein</fullName>
    </submittedName>
</protein>
<dbReference type="AlphaFoldDB" id="A0A381YHN5"/>
<sequence>MVSYVMLVSIVLFVLIIFYFVPIGLWVQSVVSLGLGRITIIDLIRMRLRKIPPRLVVDGIINLHKAGLEHISTSMLETHFLAGGNVANVTFSMIAANKANIPLEFEASTAIDLAGRDIKTAVETSVYPKVIDAPASGTLAAVAKDGIEVKARARVTVRTNIPGLVGGATDETIIARVGEGIVSAIGSSDSYKNVLENPDSISKFVLGKGLDAGTAFEILSIDIADVDLGKNIGAHLQADQAEADLRVAQARAETRRAMAVAEEQEMKARTQEMRAKVVESEAEVPLAMSQAFREGKLGVFDYVNMRNIQSDTDMRESISGNKDIKSTEAPESRDDD</sequence>
<dbReference type="NCBIfam" id="NF010186">
    <property type="entry name" value="PRK13665.1"/>
    <property type="match status" value="1"/>
</dbReference>
<keyword evidence="4 6" id="KW-0472">Membrane</keyword>
<feature type="transmembrane region" description="Helical" evidence="6">
    <location>
        <begin position="6"/>
        <end position="27"/>
    </location>
</feature>
<evidence type="ECO:0000256" key="4">
    <source>
        <dbReference type="ARBA" id="ARBA00023136"/>
    </source>
</evidence>
<evidence type="ECO:0000256" key="2">
    <source>
        <dbReference type="ARBA" id="ARBA00022692"/>
    </source>
</evidence>
<evidence type="ECO:0000256" key="5">
    <source>
        <dbReference type="SAM" id="MobiDB-lite"/>
    </source>
</evidence>
<dbReference type="Pfam" id="PF12127">
    <property type="entry name" value="FloA"/>
    <property type="match status" value="1"/>
</dbReference>
<gene>
    <name evidence="7" type="ORF">METZ01_LOCUS128791</name>
</gene>
<organism evidence="7">
    <name type="scientific">marine metagenome</name>
    <dbReference type="NCBI Taxonomy" id="408172"/>
    <lineage>
        <taxon>unclassified sequences</taxon>
        <taxon>metagenomes</taxon>
        <taxon>ecological metagenomes</taxon>
    </lineage>
</organism>
<evidence type="ECO:0000256" key="3">
    <source>
        <dbReference type="ARBA" id="ARBA00022989"/>
    </source>
</evidence>
<accession>A0A381YHN5</accession>
<proteinExistence type="inferred from homology"/>
<evidence type="ECO:0000313" key="7">
    <source>
        <dbReference type="EMBL" id="SVA75937.1"/>
    </source>
</evidence>
<keyword evidence="1" id="KW-1003">Cell membrane</keyword>
<evidence type="ECO:0000256" key="6">
    <source>
        <dbReference type="SAM" id="Phobius"/>
    </source>
</evidence>
<reference evidence="7" key="1">
    <citation type="submission" date="2018-05" db="EMBL/GenBank/DDBJ databases">
        <authorList>
            <person name="Lanie J.A."/>
            <person name="Ng W.-L."/>
            <person name="Kazmierczak K.M."/>
            <person name="Andrzejewski T.M."/>
            <person name="Davidsen T.M."/>
            <person name="Wayne K.J."/>
            <person name="Tettelin H."/>
            <person name="Glass J.I."/>
            <person name="Rusch D."/>
            <person name="Podicherti R."/>
            <person name="Tsui H.-C.T."/>
            <person name="Winkler M.E."/>
        </authorList>
    </citation>
    <scope>NUCLEOTIDE SEQUENCE</scope>
</reference>
<dbReference type="EMBL" id="UINC01018146">
    <property type="protein sequence ID" value="SVA75937.1"/>
    <property type="molecule type" value="Genomic_DNA"/>
</dbReference>
<name>A0A381YHN5_9ZZZZ</name>